<dbReference type="GO" id="GO:0008233">
    <property type="term" value="F:peptidase activity"/>
    <property type="evidence" value="ECO:0007669"/>
    <property type="project" value="UniProtKB-KW"/>
</dbReference>
<sequence length="479" mass="53305" precursor="true">MTRLAHYFVASMLFFYTPLMSANNQLPEIGTAGASALSIDKEVIYGNAYMRIIRASSKMTNDPVLSEYVSELGNHLVAKADQVRTPFNFFLVTDNEINAAAFLGGYVKIHTGLFLYADTESEFASVIAHEIAHVTQRHIARSIENQAAAQNLSMAGMLGSLLLGIANPVAGIAALQATMAAGIQNSINYTRANEFEADRIGLRTLAEAGYDPSGMGSFFGKLSEKYRYASKPPQMLITHPLPDTRVSEARARANRYPHRFIAPSLSFQMAKARIIVRHGTMSPSEALAHYEQVLERKQYRIKEAAEYGKALALFALARYPEAKTIIDALATTHPDNLFIIDTLTDIDIAMKNYDAAIQRLSAAQTRYTNNQVIVLNLAYALSEKGQFSESAKLLDRYLRDKPNDALAWGQLSKTQRRLNNVAASHVAQAEYLSLHSDYRRAIDELHSAYNLTENKLEQARIQARIEQFKQAEQELESLN</sequence>
<feature type="signal peptide" evidence="8">
    <location>
        <begin position="1"/>
        <end position="21"/>
    </location>
</feature>
<keyword evidence="3 8" id="KW-0732">Signal</keyword>
<keyword evidence="4 8" id="KW-0574">Periplasm</keyword>
<dbReference type="Proteomes" id="UP000651977">
    <property type="component" value="Unassembled WGS sequence"/>
</dbReference>
<keyword evidence="12" id="KW-1185">Reference proteome</keyword>
<name>A0ABQ1I2A0_9ALTE</name>
<dbReference type="Gene3D" id="3.30.2010.10">
    <property type="entry name" value="Metalloproteases ('zincins'), catalytic domain"/>
    <property type="match status" value="1"/>
</dbReference>
<feature type="active site" evidence="8">
    <location>
        <position position="130"/>
    </location>
</feature>
<keyword evidence="2 8" id="KW-0479">Metal-binding</keyword>
<evidence type="ECO:0000259" key="10">
    <source>
        <dbReference type="Pfam" id="PF01435"/>
    </source>
</evidence>
<evidence type="ECO:0000256" key="3">
    <source>
        <dbReference type="ARBA" id="ARBA00022729"/>
    </source>
</evidence>
<organism evidence="11 12">
    <name type="scientific">Agarivorans gilvus</name>
    <dbReference type="NCBI Taxonomy" id="680279"/>
    <lineage>
        <taxon>Bacteria</taxon>
        <taxon>Pseudomonadati</taxon>
        <taxon>Pseudomonadota</taxon>
        <taxon>Gammaproteobacteria</taxon>
        <taxon>Alteromonadales</taxon>
        <taxon>Alteromonadaceae</taxon>
        <taxon>Agarivorans</taxon>
    </lineage>
</organism>
<comment type="subcellular location">
    <subcellularLocation>
        <location evidence="8">Periplasm</location>
    </subcellularLocation>
</comment>
<feature type="binding site" evidence="8">
    <location>
        <position position="194"/>
    </location>
    <ligand>
        <name>Zn(2+)</name>
        <dbReference type="ChEBI" id="CHEBI:29105"/>
        <note>catalytic</note>
    </ligand>
</feature>
<dbReference type="InterPro" id="IPR001915">
    <property type="entry name" value="Peptidase_M48"/>
</dbReference>
<evidence type="ECO:0000256" key="8">
    <source>
        <dbReference type="HAMAP-Rule" id="MF_00997"/>
    </source>
</evidence>
<dbReference type="SUPFAM" id="SSF48452">
    <property type="entry name" value="TPR-like"/>
    <property type="match status" value="1"/>
</dbReference>
<comment type="cofactor">
    <cofactor evidence="8">
        <name>Zn(2+)</name>
        <dbReference type="ChEBI" id="CHEBI:29105"/>
    </cofactor>
    <text evidence="8">Binds 1 zinc ion per subunit.</text>
</comment>
<dbReference type="RefSeq" id="WP_055734690.1">
    <property type="nucleotide sequence ID" value="NZ_BMDY01000013.1"/>
</dbReference>
<evidence type="ECO:0000256" key="1">
    <source>
        <dbReference type="ARBA" id="ARBA00022670"/>
    </source>
</evidence>
<keyword evidence="5 8" id="KW-0378">Hydrolase</keyword>
<evidence type="ECO:0000313" key="12">
    <source>
        <dbReference type="Proteomes" id="UP000651977"/>
    </source>
</evidence>
<keyword evidence="9" id="KW-0175">Coiled coil</keyword>
<dbReference type="Pfam" id="PF01435">
    <property type="entry name" value="Peptidase_M48"/>
    <property type="match status" value="1"/>
</dbReference>
<gene>
    <name evidence="11" type="ORF">GCM10007414_23320</name>
</gene>
<evidence type="ECO:0000256" key="6">
    <source>
        <dbReference type="ARBA" id="ARBA00022833"/>
    </source>
</evidence>
<feature type="active site" description="Proton donor" evidence="8">
    <location>
        <position position="198"/>
    </location>
</feature>
<keyword evidence="7 8" id="KW-0482">Metalloprotease</keyword>
<evidence type="ECO:0000256" key="2">
    <source>
        <dbReference type="ARBA" id="ARBA00022723"/>
    </source>
</evidence>
<evidence type="ECO:0000256" key="7">
    <source>
        <dbReference type="ARBA" id="ARBA00023049"/>
    </source>
</evidence>
<reference evidence="12" key="1">
    <citation type="journal article" date="2019" name="Int. J. Syst. Evol. Microbiol.">
        <title>The Global Catalogue of Microorganisms (GCM) 10K type strain sequencing project: providing services to taxonomists for standard genome sequencing and annotation.</title>
        <authorList>
            <consortium name="The Broad Institute Genomics Platform"/>
            <consortium name="The Broad Institute Genome Sequencing Center for Infectious Disease"/>
            <person name="Wu L."/>
            <person name="Ma J."/>
        </authorList>
    </citation>
    <scope>NUCLEOTIDE SEQUENCE [LARGE SCALE GENOMIC DNA]</scope>
    <source>
        <strain evidence="12">CGMCC 1.10131</strain>
    </source>
</reference>
<feature type="binding site" evidence="8">
    <location>
        <position position="129"/>
    </location>
    <ligand>
        <name>Zn(2+)</name>
        <dbReference type="ChEBI" id="CHEBI:29105"/>
        <note>catalytic</note>
    </ligand>
</feature>
<protein>
    <recommendedName>
        <fullName evidence="8">Putative beta-barrel assembly-enhancing protease</fullName>
        <ecNumber evidence="8">3.4.-.-</ecNumber>
    </recommendedName>
</protein>
<comment type="caution">
    <text evidence="11">The sequence shown here is derived from an EMBL/GenBank/DDBJ whole genome shotgun (WGS) entry which is preliminary data.</text>
</comment>
<dbReference type="InterPro" id="IPR011990">
    <property type="entry name" value="TPR-like_helical_dom_sf"/>
</dbReference>
<dbReference type="PANTHER" id="PTHR22726:SF1">
    <property type="entry name" value="METALLOENDOPEPTIDASE OMA1, MITOCHONDRIAL"/>
    <property type="match status" value="1"/>
</dbReference>
<dbReference type="EC" id="3.4.-.-" evidence="8"/>
<comment type="function">
    <text evidence="8">Functions as both a chaperone and a metalloprotease. Maintains the integrity of the outer membrane by promoting either the assembly or the elimination of outer membrane proteins, depending on their folding state.</text>
</comment>
<dbReference type="GO" id="GO:0006508">
    <property type="term" value="P:proteolysis"/>
    <property type="evidence" value="ECO:0007669"/>
    <property type="project" value="UniProtKB-KW"/>
</dbReference>
<evidence type="ECO:0000313" key="11">
    <source>
        <dbReference type="EMBL" id="GGB09260.1"/>
    </source>
</evidence>
<keyword evidence="6 8" id="KW-0862">Zinc</keyword>
<evidence type="ECO:0000256" key="5">
    <source>
        <dbReference type="ARBA" id="ARBA00022801"/>
    </source>
</evidence>
<evidence type="ECO:0000256" key="9">
    <source>
        <dbReference type="SAM" id="Coils"/>
    </source>
</evidence>
<dbReference type="Gene3D" id="1.25.40.10">
    <property type="entry name" value="Tetratricopeptide repeat domain"/>
    <property type="match status" value="1"/>
</dbReference>
<keyword evidence="1 8" id="KW-0645">Protease</keyword>
<evidence type="ECO:0000256" key="4">
    <source>
        <dbReference type="ARBA" id="ARBA00022764"/>
    </source>
</evidence>
<feature type="chain" id="PRO_5044944999" description="Putative beta-barrel assembly-enhancing protease" evidence="8">
    <location>
        <begin position="22"/>
        <end position="479"/>
    </location>
</feature>
<accession>A0ABQ1I2A0</accession>
<dbReference type="HAMAP" id="MF_00997">
    <property type="entry name" value="Protease_BepA"/>
    <property type="match status" value="1"/>
</dbReference>
<feature type="binding site" evidence="8">
    <location>
        <position position="133"/>
    </location>
    <ligand>
        <name>Zn(2+)</name>
        <dbReference type="ChEBI" id="CHEBI:29105"/>
        <note>catalytic</note>
    </ligand>
</feature>
<comment type="similarity">
    <text evidence="8">Belongs to the peptidase M48 family. BepA subfamily.</text>
</comment>
<dbReference type="Pfam" id="PF14559">
    <property type="entry name" value="TPR_19"/>
    <property type="match status" value="1"/>
</dbReference>
<proteinExistence type="inferred from homology"/>
<dbReference type="InterPro" id="IPR030873">
    <property type="entry name" value="Protease_BepA"/>
</dbReference>
<dbReference type="PANTHER" id="PTHR22726">
    <property type="entry name" value="METALLOENDOPEPTIDASE OMA1"/>
    <property type="match status" value="1"/>
</dbReference>
<dbReference type="InterPro" id="IPR051156">
    <property type="entry name" value="Mito/Outer_Membr_Metalloprot"/>
</dbReference>
<feature type="coiled-coil region" evidence="9">
    <location>
        <begin position="442"/>
        <end position="478"/>
    </location>
</feature>
<feature type="domain" description="Peptidase M48" evidence="10">
    <location>
        <begin position="67"/>
        <end position="252"/>
    </location>
</feature>
<dbReference type="EMBL" id="BMDY01000013">
    <property type="protein sequence ID" value="GGB09260.1"/>
    <property type="molecule type" value="Genomic_DNA"/>
</dbReference>